<comment type="caution">
    <text evidence="1">The sequence shown here is derived from an EMBL/GenBank/DDBJ whole genome shotgun (WGS) entry which is preliminary data.</text>
</comment>
<proteinExistence type="predicted"/>
<sequence length="120" mass="14100">MKKFPVTTEDGREFRVTIHCNNDDDSWFGRVAYVKLYVERKGRRIFRFKRIFHGSYDRDDGYDWKNPDFIALTAQVIADYDKAVIDEAELRVEVAKRDRDIAEAQAAFSEWDGRLSDGAR</sequence>
<dbReference type="Proteomes" id="UP001493487">
    <property type="component" value="Unassembled WGS sequence"/>
</dbReference>
<organism evidence="1 2">
    <name type="scientific">Cohnella silvisoli</name>
    <dbReference type="NCBI Taxonomy" id="2873699"/>
    <lineage>
        <taxon>Bacteria</taxon>
        <taxon>Bacillati</taxon>
        <taxon>Bacillota</taxon>
        <taxon>Bacilli</taxon>
        <taxon>Bacillales</taxon>
        <taxon>Paenibacillaceae</taxon>
        <taxon>Cohnella</taxon>
    </lineage>
</organism>
<evidence type="ECO:0008006" key="3">
    <source>
        <dbReference type="Google" id="ProtNLM"/>
    </source>
</evidence>
<protein>
    <recommendedName>
        <fullName evidence="3">Phage protein</fullName>
    </recommendedName>
</protein>
<evidence type="ECO:0000313" key="2">
    <source>
        <dbReference type="Proteomes" id="UP001493487"/>
    </source>
</evidence>
<dbReference type="EMBL" id="JASKHM010000014">
    <property type="protein sequence ID" value="MEQ4485239.1"/>
    <property type="molecule type" value="Genomic_DNA"/>
</dbReference>
<evidence type="ECO:0000313" key="1">
    <source>
        <dbReference type="EMBL" id="MEQ4485239.1"/>
    </source>
</evidence>
<name>A0ABV1KYR8_9BACL</name>
<reference evidence="1 2" key="1">
    <citation type="journal article" date="2023" name="Genome Announc.">
        <title>Pan-Genome Analyses of the Genus Cohnella and Proposal of the Novel Species Cohnella silvisoli sp. nov., Isolated from Forest Soil.</title>
        <authorList>
            <person name="Wang C."/>
            <person name="Mao L."/>
            <person name="Bao G."/>
            <person name="Zhu H."/>
        </authorList>
    </citation>
    <scope>NUCLEOTIDE SEQUENCE [LARGE SCALE GENOMIC DNA]</scope>
    <source>
        <strain evidence="1 2">NL03-T5-1</strain>
    </source>
</reference>
<gene>
    <name evidence="1" type="ORF">QJS35_22890</name>
</gene>
<keyword evidence="2" id="KW-1185">Reference proteome</keyword>
<dbReference type="RefSeq" id="WP_232187328.1">
    <property type="nucleotide sequence ID" value="NZ_JAIOAP010000012.1"/>
</dbReference>
<accession>A0ABV1KYR8</accession>